<dbReference type="HOGENOM" id="CLU_119508_0_0_3"/>
<dbReference type="Pfam" id="PF00857">
    <property type="entry name" value="Isochorismatase"/>
    <property type="match status" value="1"/>
</dbReference>
<gene>
    <name evidence="3" type="ORF">Mic7113_0167</name>
</gene>
<dbReference type="PANTHER" id="PTHR43540">
    <property type="entry name" value="PEROXYUREIDOACRYLATE/UREIDOACRYLATE AMIDOHYDROLASE-RELATED"/>
    <property type="match status" value="1"/>
</dbReference>
<dbReference type="Gene3D" id="3.40.50.850">
    <property type="entry name" value="Isochorismatase-like"/>
    <property type="match status" value="1"/>
</dbReference>
<dbReference type="GO" id="GO:0016787">
    <property type="term" value="F:hydrolase activity"/>
    <property type="evidence" value="ECO:0007669"/>
    <property type="project" value="UniProtKB-KW"/>
</dbReference>
<dbReference type="RefSeq" id="WP_015180268.1">
    <property type="nucleotide sequence ID" value="NC_019738.1"/>
</dbReference>
<evidence type="ECO:0000259" key="2">
    <source>
        <dbReference type="Pfam" id="PF00857"/>
    </source>
</evidence>
<dbReference type="CDD" id="cd00431">
    <property type="entry name" value="cysteine_hydrolases"/>
    <property type="match status" value="1"/>
</dbReference>
<dbReference type="PANTHER" id="PTHR43540:SF6">
    <property type="entry name" value="ISOCHORISMATASE-LIKE DOMAIN-CONTAINING PROTEIN"/>
    <property type="match status" value="1"/>
</dbReference>
<dbReference type="eggNOG" id="COG1335">
    <property type="taxonomic scope" value="Bacteria"/>
</dbReference>
<dbReference type="EMBL" id="CP003630">
    <property type="protein sequence ID" value="AFZ16104.1"/>
    <property type="molecule type" value="Genomic_DNA"/>
</dbReference>
<keyword evidence="1" id="KW-0378">Hydrolase</keyword>
<reference evidence="3 4" key="1">
    <citation type="submission" date="2012-06" db="EMBL/GenBank/DDBJ databases">
        <title>Finished chromosome of genome of Microcoleus sp. PCC 7113.</title>
        <authorList>
            <consortium name="US DOE Joint Genome Institute"/>
            <person name="Gugger M."/>
            <person name="Coursin T."/>
            <person name="Rippka R."/>
            <person name="Tandeau De Marsac N."/>
            <person name="Huntemann M."/>
            <person name="Wei C.-L."/>
            <person name="Han J."/>
            <person name="Detter J.C."/>
            <person name="Han C."/>
            <person name="Tapia R."/>
            <person name="Chen A."/>
            <person name="Kyrpides N."/>
            <person name="Mavromatis K."/>
            <person name="Markowitz V."/>
            <person name="Szeto E."/>
            <person name="Ivanova N."/>
            <person name="Pagani I."/>
            <person name="Pati A."/>
            <person name="Goodwin L."/>
            <person name="Nordberg H.P."/>
            <person name="Cantor M.N."/>
            <person name="Hua S.X."/>
            <person name="Woyke T."/>
            <person name="Kerfeld C.A."/>
        </authorList>
    </citation>
    <scope>NUCLEOTIDE SEQUENCE [LARGE SCALE GENOMIC DNA]</scope>
    <source>
        <strain evidence="3 4">PCC 7113</strain>
    </source>
</reference>
<protein>
    <submittedName>
        <fullName evidence="3">Nicotinamidase-like amidase</fullName>
    </submittedName>
</protein>
<sequence length="176" mass="19577">MSQPLLIVDVQVGFINTFTHHIPQRIVSLIERDRYSPLLFTRFVNAPDGPYNRFLNWHSCNREPETDVVPELQPFAQQEFIFSKLGLCGMPDELTDYLRQQRIEQISIVGIDTDMCVLKIAMDLFDIGIEPIVFTDCCASTAGLQAHLAGLAVLSRNIGAMRLRDAGLSGGSLAAP</sequence>
<evidence type="ECO:0000313" key="3">
    <source>
        <dbReference type="EMBL" id="AFZ16104.1"/>
    </source>
</evidence>
<dbReference type="OrthoDB" id="9785724at2"/>
<dbReference type="InterPro" id="IPR050272">
    <property type="entry name" value="Isochorismatase-like_hydrls"/>
</dbReference>
<accession>K9W8M8</accession>
<name>K9W8M8_9CYAN</name>
<feature type="domain" description="Isochorismatase-like" evidence="2">
    <location>
        <begin position="5"/>
        <end position="155"/>
    </location>
</feature>
<keyword evidence="4" id="KW-1185">Reference proteome</keyword>
<evidence type="ECO:0000256" key="1">
    <source>
        <dbReference type="ARBA" id="ARBA00022801"/>
    </source>
</evidence>
<dbReference type="SUPFAM" id="SSF52499">
    <property type="entry name" value="Isochorismatase-like hydrolases"/>
    <property type="match status" value="1"/>
</dbReference>
<dbReference type="AlphaFoldDB" id="K9W8M8"/>
<dbReference type="STRING" id="1173027.Mic7113_0167"/>
<organism evidence="3 4">
    <name type="scientific">Allocoleopsis franciscana PCC 7113</name>
    <dbReference type="NCBI Taxonomy" id="1173027"/>
    <lineage>
        <taxon>Bacteria</taxon>
        <taxon>Bacillati</taxon>
        <taxon>Cyanobacteriota</taxon>
        <taxon>Cyanophyceae</taxon>
        <taxon>Coleofasciculales</taxon>
        <taxon>Coleofasciculaceae</taxon>
        <taxon>Allocoleopsis</taxon>
        <taxon>Allocoleopsis franciscana</taxon>
    </lineage>
</organism>
<dbReference type="Proteomes" id="UP000010471">
    <property type="component" value="Chromosome"/>
</dbReference>
<dbReference type="InterPro" id="IPR000868">
    <property type="entry name" value="Isochorismatase-like_dom"/>
</dbReference>
<dbReference type="InterPro" id="IPR036380">
    <property type="entry name" value="Isochorismatase-like_sf"/>
</dbReference>
<proteinExistence type="predicted"/>
<dbReference type="KEGG" id="mic:Mic7113_0167"/>
<evidence type="ECO:0000313" key="4">
    <source>
        <dbReference type="Proteomes" id="UP000010471"/>
    </source>
</evidence>